<comment type="caution">
    <text evidence="3">The sequence shown here is derived from an EMBL/GenBank/DDBJ whole genome shotgun (WGS) entry which is preliminary data.</text>
</comment>
<dbReference type="PANTHER" id="PTHR43735">
    <property type="entry name" value="APOPTOSIS-INDUCING FACTOR 1"/>
    <property type="match status" value="1"/>
</dbReference>
<dbReference type="GO" id="GO:0005737">
    <property type="term" value="C:cytoplasm"/>
    <property type="evidence" value="ECO:0007669"/>
    <property type="project" value="TreeGrafter"/>
</dbReference>
<protein>
    <submittedName>
        <fullName evidence="3">Apoptosis-inducing factor 2</fullName>
    </submittedName>
</protein>
<dbReference type="SUPFAM" id="SSF51905">
    <property type="entry name" value="FAD/NAD(P)-binding domain"/>
    <property type="match status" value="1"/>
</dbReference>
<dbReference type="OMA" id="RENYYHI"/>
<dbReference type="EMBL" id="MRVG01000006">
    <property type="protein sequence ID" value="PMB68202.1"/>
    <property type="molecule type" value="Genomic_DNA"/>
</dbReference>
<dbReference type="PANTHER" id="PTHR43735:SF11">
    <property type="entry name" value="HYPOTHETICAL OXIDOREDUCTASE (EUROFUNG)"/>
    <property type="match status" value="1"/>
</dbReference>
<feature type="chain" id="PRO_5014859876" evidence="1">
    <location>
        <begin position="21"/>
        <end position="439"/>
    </location>
</feature>
<dbReference type="GO" id="GO:0004174">
    <property type="term" value="F:electron-transferring-flavoprotein dehydrogenase activity"/>
    <property type="evidence" value="ECO:0007669"/>
    <property type="project" value="TreeGrafter"/>
</dbReference>
<sequence>MLSKILLYVKLTVFFARMMADEVRRLLRFRRVRNLAKKTGSTPAAERTHNIVVIGASFSGHYAARIIARSLPPDSKHRVVVVEPNSHFQFTWVLPRFCVIPGGHEHKAFIPYGKYADAVDGALHWIKDRAVGITESEVLLQNGGGGGEGGEGVPYSYLVIATGAAVQSGLPSRVNHTEKAEGIRLLQEMQQRIAQADTVVVVGGGAAGVEVAADAKSLYPNKHIILVHSRTAVMHRFGKELQTAAMDGLKRLEVDVILEDRVIEEDDANGTVTLKSGRKIDCNCLIYCTGQKPNSSILSTLSPTSISSSGYIKVKPTLQLMDERFQNIYSCGDVTDTDVPTPNARSAMQQSVVAAENILLAVQGEAPQHEYRHAWPESFITLTLGLDRSVLHLSDGKSDILYRSKKKSEALMAAQCWKSLGQVPFEDDYMQSQKPESAQ</sequence>
<evidence type="ECO:0000313" key="4">
    <source>
        <dbReference type="Proteomes" id="UP000235728"/>
    </source>
</evidence>
<feature type="domain" description="FAD/NAD(P)-binding" evidence="2">
    <location>
        <begin position="50"/>
        <end position="347"/>
    </location>
</feature>
<dbReference type="Gene3D" id="3.50.50.100">
    <property type="match status" value="1"/>
</dbReference>
<evidence type="ECO:0000259" key="2">
    <source>
        <dbReference type="Pfam" id="PF07992"/>
    </source>
</evidence>
<evidence type="ECO:0000313" key="3">
    <source>
        <dbReference type="EMBL" id="PMB68202.1"/>
    </source>
</evidence>
<dbReference type="GO" id="GO:0050660">
    <property type="term" value="F:flavin adenine dinucleotide binding"/>
    <property type="evidence" value="ECO:0007669"/>
    <property type="project" value="TreeGrafter"/>
</dbReference>
<dbReference type="AlphaFoldDB" id="A0A2N6NLP6"/>
<accession>A0A2N6NLP6</accession>
<feature type="signal peptide" evidence="1">
    <location>
        <begin position="1"/>
        <end position="20"/>
    </location>
</feature>
<dbReference type="PRINTS" id="PR00469">
    <property type="entry name" value="PNDRDTASEII"/>
</dbReference>
<gene>
    <name evidence="3" type="primary">AIFM2_1</name>
    <name evidence="3" type="ORF">BM221_006379</name>
</gene>
<dbReference type="Pfam" id="PF07992">
    <property type="entry name" value="Pyr_redox_2"/>
    <property type="match status" value="1"/>
</dbReference>
<keyword evidence="1" id="KW-0732">Signal</keyword>
<proteinExistence type="predicted"/>
<dbReference type="PRINTS" id="PR00368">
    <property type="entry name" value="FADPNR"/>
</dbReference>
<evidence type="ECO:0000256" key="1">
    <source>
        <dbReference type="SAM" id="SignalP"/>
    </source>
</evidence>
<dbReference type="InterPro" id="IPR023753">
    <property type="entry name" value="FAD/NAD-binding_dom"/>
</dbReference>
<name>A0A2N6NLP6_BEABA</name>
<dbReference type="InterPro" id="IPR036188">
    <property type="entry name" value="FAD/NAD-bd_sf"/>
</dbReference>
<reference evidence="3 4" key="1">
    <citation type="journal article" date="2016" name="Appl. Microbiol. Biotechnol.">
        <title>Characterization of T-DNA insertion mutants with decreased virulence in the entomopathogenic fungus Beauveria bassiana JEF-007.</title>
        <authorList>
            <person name="Kim S."/>
            <person name="Lee S.J."/>
            <person name="Nai Y.S."/>
            <person name="Yu J.S."/>
            <person name="Lee M.R."/>
            <person name="Yang Y.T."/>
            <person name="Kim J.S."/>
        </authorList>
    </citation>
    <scope>NUCLEOTIDE SEQUENCE [LARGE SCALE GENOMIC DNA]</scope>
    <source>
        <strain evidence="3 4">JEF-007</strain>
    </source>
</reference>
<dbReference type="Proteomes" id="UP000235728">
    <property type="component" value="Unassembled WGS sequence"/>
</dbReference>
<organism evidence="3 4">
    <name type="scientific">Beauveria bassiana</name>
    <name type="common">White muscardine disease fungus</name>
    <name type="synonym">Tritirachium shiotae</name>
    <dbReference type="NCBI Taxonomy" id="176275"/>
    <lineage>
        <taxon>Eukaryota</taxon>
        <taxon>Fungi</taxon>
        <taxon>Dikarya</taxon>
        <taxon>Ascomycota</taxon>
        <taxon>Pezizomycotina</taxon>
        <taxon>Sordariomycetes</taxon>
        <taxon>Hypocreomycetidae</taxon>
        <taxon>Hypocreales</taxon>
        <taxon>Cordycipitaceae</taxon>
        <taxon>Beauveria</taxon>
    </lineage>
</organism>